<sequence length="309" mass="32685">MPEATAKYFKPTGRSMIGVQYDSKKATAPIYGFGSSDRANLAKVFLSAEHAKVDFGKNGPGPIYDLKSSFGRQDSSKMRSGALFSFGTADRFQKPSADRAKRQTAVPGPGAYAAASSIGRMVDSTRESAAQFGFGSSTRDHAAKVFLSAEQAKVNFGLNSPGPSAYNTRSGVGPQYSSRNETAPIYGFGSEERFRYDFVDRAKKLPGAGQYNTTSAVGVQTQSAKQTMPIYGFGSSTRSNRDKVYISADHEKSHYGEGSPGPASLGPAAFVGMGKQVNSQKASGARFSFGTSVRGALTNNTNPGPGAYD</sequence>
<dbReference type="Pfam" id="PF07004">
    <property type="entry name" value="SHIPPO-rpt"/>
    <property type="match status" value="3"/>
</dbReference>
<reference evidence="1" key="1">
    <citation type="submission" date="2021-01" db="EMBL/GenBank/DDBJ databases">
        <authorList>
            <person name="Corre E."/>
            <person name="Pelletier E."/>
            <person name="Niang G."/>
            <person name="Scheremetjew M."/>
            <person name="Finn R."/>
            <person name="Kale V."/>
            <person name="Holt S."/>
            <person name="Cochrane G."/>
            <person name="Meng A."/>
            <person name="Brown T."/>
            <person name="Cohen L."/>
        </authorList>
    </citation>
    <scope>NUCLEOTIDE SEQUENCE</scope>
    <source>
        <strain evidence="1">SL-175</strain>
    </source>
</reference>
<dbReference type="PANTHER" id="PTHR40429:SF1">
    <property type="entry name" value="FLAGELLAR ASSOCIATED PROTEIN"/>
    <property type="match status" value="1"/>
</dbReference>
<organism evidence="1">
    <name type="scientific">Mantoniella antarctica</name>
    <dbReference type="NCBI Taxonomy" id="81844"/>
    <lineage>
        <taxon>Eukaryota</taxon>
        <taxon>Viridiplantae</taxon>
        <taxon>Chlorophyta</taxon>
        <taxon>Mamiellophyceae</taxon>
        <taxon>Mamiellales</taxon>
        <taxon>Mamiellaceae</taxon>
        <taxon>Mantoniella</taxon>
    </lineage>
</organism>
<protein>
    <submittedName>
        <fullName evidence="1">Uncharacterized protein</fullName>
    </submittedName>
</protein>
<dbReference type="EMBL" id="HBFC01001459">
    <property type="protein sequence ID" value="CAD8698088.1"/>
    <property type="molecule type" value="Transcribed_RNA"/>
</dbReference>
<evidence type="ECO:0000313" key="1">
    <source>
        <dbReference type="EMBL" id="CAD8698088.1"/>
    </source>
</evidence>
<name>A0A7S0X2I2_9CHLO</name>
<dbReference type="PANTHER" id="PTHR40429">
    <property type="entry name" value="FLAGELLAR ASSOCIATED PROTEIN"/>
    <property type="match status" value="1"/>
</dbReference>
<accession>A0A7S0X2I2</accession>
<gene>
    <name evidence="1" type="ORF">MANT1106_LOCUS769</name>
</gene>
<dbReference type="AlphaFoldDB" id="A0A7S0X2I2"/>
<dbReference type="InterPro" id="IPR010736">
    <property type="entry name" value="SHIPPO-rpt"/>
</dbReference>
<proteinExistence type="predicted"/>